<keyword evidence="3" id="KW-1185">Reference proteome</keyword>
<evidence type="ECO:0008006" key="4">
    <source>
        <dbReference type="Google" id="ProtNLM"/>
    </source>
</evidence>
<feature type="compositionally biased region" description="Polar residues" evidence="1">
    <location>
        <begin position="295"/>
        <end position="305"/>
    </location>
</feature>
<comment type="caution">
    <text evidence="2">The sequence shown here is derived from an EMBL/GenBank/DDBJ whole genome shotgun (WGS) entry which is preliminary data.</text>
</comment>
<gene>
    <name evidence="2" type="ORF">ACFO3J_27940</name>
</gene>
<dbReference type="EMBL" id="JBHSBB010000022">
    <property type="protein sequence ID" value="MFC4035273.1"/>
    <property type="molecule type" value="Genomic_DNA"/>
</dbReference>
<proteinExistence type="predicted"/>
<organism evidence="2 3">
    <name type="scientific">Streptomyces polygonati</name>
    <dbReference type="NCBI Taxonomy" id="1617087"/>
    <lineage>
        <taxon>Bacteria</taxon>
        <taxon>Bacillati</taxon>
        <taxon>Actinomycetota</taxon>
        <taxon>Actinomycetes</taxon>
        <taxon>Kitasatosporales</taxon>
        <taxon>Streptomycetaceae</taxon>
        <taxon>Streptomyces</taxon>
    </lineage>
</organism>
<name>A0ABV8HT72_9ACTN</name>
<evidence type="ECO:0000313" key="3">
    <source>
        <dbReference type="Proteomes" id="UP001595765"/>
    </source>
</evidence>
<accession>A0ABV8HT72</accession>
<sequence length="510" mass="57890">MIDMSTWKEITVDVLRDLHLDPKNVRLDLKSDAPEVDIVQDLFRNEKAFSLVESICKVGLLTHELPIAVIRDGKIVVVEGNRRIAALKAIQNPFWTPEHHARITKITQDINRDALRKITVKLAPNQDEADQLIAAIHTGSQRVGWSPARQAAFFQAQIDGGKSPQYLIDQYPTVEVKKFIIRSRILNLFREANYEDPELKDYVSARKFPVSVLARLYGYDKFLELVRISIDEREAKVTLESTQEEFDAIAEKIVRDIREKKINTRTLNSAKLKTFEDYMTSLRVLVNDFTDLTKTTSKRTASSGSPARKEANSSRPAQSSGQLARPSNRTGNGTEATESTPSAPQQQTPSVEDGKAKARSALFLDLRELEISPKFPRSIHKIATEISDINIRKFPNATFDLLRTFLEKVIKAYAAEVVNEDIRKHSGSHKGYIQLSQCLTWLEHYVQTNQQTAYIQVINKIRGENIFGSYIATLDHMNAMNHNHLVFATGEEVRNCWDGMESLIKMMLKP</sequence>
<feature type="region of interest" description="Disordered" evidence="1">
    <location>
        <begin position="295"/>
        <end position="354"/>
    </location>
</feature>
<protein>
    <recommendedName>
        <fullName evidence="4">ParB/Sulfiredoxin domain-containing protein</fullName>
    </recommendedName>
</protein>
<dbReference type="Proteomes" id="UP001595765">
    <property type="component" value="Unassembled WGS sequence"/>
</dbReference>
<dbReference type="RefSeq" id="WP_386434926.1">
    <property type="nucleotide sequence ID" value="NZ_JBHSBB010000022.1"/>
</dbReference>
<reference evidence="3" key="1">
    <citation type="journal article" date="2019" name="Int. J. Syst. Evol. Microbiol.">
        <title>The Global Catalogue of Microorganisms (GCM) 10K type strain sequencing project: providing services to taxonomists for standard genome sequencing and annotation.</title>
        <authorList>
            <consortium name="The Broad Institute Genomics Platform"/>
            <consortium name="The Broad Institute Genome Sequencing Center for Infectious Disease"/>
            <person name="Wu L."/>
            <person name="Ma J."/>
        </authorList>
    </citation>
    <scope>NUCLEOTIDE SEQUENCE [LARGE SCALE GENOMIC DNA]</scope>
    <source>
        <strain evidence="3">CGMCC 4.7237</strain>
    </source>
</reference>
<evidence type="ECO:0000313" key="2">
    <source>
        <dbReference type="EMBL" id="MFC4035273.1"/>
    </source>
</evidence>
<feature type="compositionally biased region" description="Polar residues" evidence="1">
    <location>
        <begin position="313"/>
        <end position="350"/>
    </location>
</feature>
<evidence type="ECO:0000256" key="1">
    <source>
        <dbReference type="SAM" id="MobiDB-lite"/>
    </source>
</evidence>